<dbReference type="STRING" id="471852.Tcur_1861"/>
<sequence>MRRRRMRAWSALAASAVTAAAMLLAAPGTAHADTSPPGANDWTCKPTPQRPRPVVLVHGTFENMAFNWQWLSPVLKRHGYCVFALNYGGKTPESPIQGTEDIPTSAGQLAAFVDAVLKATGAAEVDIIGHSQGGMMPRYYVRFLGGADKVHHLIGLAPSNYGTTFWGLVVEGGLMRLTELAVRLAPAVGQQIEGSQFLRKLNDGGDTVPGVVYTVIASRYDEVVTPYTNSFLKDGRARNLTIQDLCPLNPVEHLAIIWDKPTQLVILNTLAGLDPRTPVECAFPRP</sequence>
<protein>
    <submittedName>
        <fullName evidence="3">Lipase class 2</fullName>
    </submittedName>
</protein>
<evidence type="ECO:0000256" key="2">
    <source>
        <dbReference type="SAM" id="SignalP"/>
    </source>
</evidence>
<dbReference type="InterPro" id="IPR029058">
    <property type="entry name" value="AB_hydrolase_fold"/>
</dbReference>
<dbReference type="GO" id="GO:0016042">
    <property type="term" value="P:lipid catabolic process"/>
    <property type="evidence" value="ECO:0007669"/>
    <property type="project" value="InterPro"/>
</dbReference>
<feature type="signal peptide" evidence="2">
    <location>
        <begin position="1"/>
        <end position="32"/>
    </location>
</feature>
<keyword evidence="4" id="KW-1185">Reference proteome</keyword>
<dbReference type="EMBL" id="CP001738">
    <property type="protein sequence ID" value="ACY97434.1"/>
    <property type="molecule type" value="Genomic_DNA"/>
</dbReference>
<dbReference type="RefSeq" id="WP_012852218.1">
    <property type="nucleotide sequence ID" value="NC_013510.1"/>
</dbReference>
<name>D1ACU5_THECD</name>
<dbReference type="SUPFAM" id="SSF53474">
    <property type="entry name" value="alpha/beta-Hydrolases"/>
    <property type="match status" value="1"/>
</dbReference>
<dbReference type="KEGG" id="tcu:Tcur_1861"/>
<proteinExistence type="predicted"/>
<dbReference type="PANTHER" id="PTHR32015:SF1">
    <property type="entry name" value="LIPASE"/>
    <property type="match status" value="1"/>
</dbReference>
<dbReference type="InterPro" id="IPR002918">
    <property type="entry name" value="Lipase_EstA/Esterase_EstB"/>
</dbReference>
<dbReference type="eggNOG" id="COG1075">
    <property type="taxonomic scope" value="Bacteria"/>
</dbReference>
<dbReference type="AlphaFoldDB" id="D1ACU5"/>
<feature type="chain" id="PRO_5003020661" evidence="2">
    <location>
        <begin position="33"/>
        <end position="286"/>
    </location>
</feature>
<organism evidence="3 4">
    <name type="scientific">Thermomonospora curvata (strain ATCC 19995 / DSM 43183 / JCM 3096 / KCTC 9072 / NBRC 15933 / NCIMB 10081 / Henssen B9)</name>
    <dbReference type="NCBI Taxonomy" id="471852"/>
    <lineage>
        <taxon>Bacteria</taxon>
        <taxon>Bacillati</taxon>
        <taxon>Actinomycetota</taxon>
        <taxon>Actinomycetes</taxon>
        <taxon>Streptosporangiales</taxon>
        <taxon>Thermomonosporaceae</taxon>
        <taxon>Thermomonospora</taxon>
    </lineage>
</organism>
<dbReference type="Pfam" id="PF01674">
    <property type="entry name" value="Lipase_2"/>
    <property type="match status" value="1"/>
</dbReference>
<dbReference type="PANTHER" id="PTHR32015">
    <property type="entry name" value="FASTING INDUCED LIPASE"/>
    <property type="match status" value="1"/>
</dbReference>
<evidence type="ECO:0000256" key="1">
    <source>
        <dbReference type="SAM" id="MobiDB-lite"/>
    </source>
</evidence>
<accession>D1ACU5</accession>
<evidence type="ECO:0000313" key="3">
    <source>
        <dbReference type="EMBL" id="ACY97434.1"/>
    </source>
</evidence>
<dbReference type="HOGENOM" id="CLU_029537_1_2_11"/>
<dbReference type="SMR" id="D1ACU5"/>
<reference evidence="3 4" key="1">
    <citation type="journal article" date="2011" name="Stand. Genomic Sci.">
        <title>Complete genome sequence of Thermomonospora curvata type strain (B9).</title>
        <authorList>
            <person name="Chertkov O."/>
            <person name="Sikorski J."/>
            <person name="Nolan M."/>
            <person name="Lapidus A."/>
            <person name="Lucas S."/>
            <person name="Del Rio T.G."/>
            <person name="Tice H."/>
            <person name="Cheng J.F."/>
            <person name="Goodwin L."/>
            <person name="Pitluck S."/>
            <person name="Liolios K."/>
            <person name="Ivanova N."/>
            <person name="Mavromatis K."/>
            <person name="Mikhailova N."/>
            <person name="Ovchinnikova G."/>
            <person name="Pati A."/>
            <person name="Chen A."/>
            <person name="Palaniappan K."/>
            <person name="Djao O.D."/>
            <person name="Land M."/>
            <person name="Hauser L."/>
            <person name="Chang Y.J."/>
            <person name="Jeffries C.D."/>
            <person name="Brettin T."/>
            <person name="Han C."/>
            <person name="Detter J.C."/>
            <person name="Rohde M."/>
            <person name="Goker M."/>
            <person name="Woyke T."/>
            <person name="Bristow J."/>
            <person name="Eisen J.A."/>
            <person name="Markowitz V."/>
            <person name="Hugenholtz P."/>
            <person name="Klenk H.P."/>
            <person name="Kyrpides N.C."/>
        </authorList>
    </citation>
    <scope>NUCLEOTIDE SEQUENCE [LARGE SCALE GENOMIC DNA]</scope>
    <source>
        <strain evidence="4">ATCC 19995 / DSM 43183 / JCM 3096 / KCTC 9072 / NBRC 15933 / NCIMB 10081 / Henssen B9</strain>
    </source>
</reference>
<feature type="region of interest" description="Disordered" evidence="1">
    <location>
        <begin position="29"/>
        <end position="48"/>
    </location>
</feature>
<dbReference type="Gene3D" id="3.40.50.1820">
    <property type="entry name" value="alpha/beta hydrolase"/>
    <property type="match status" value="1"/>
</dbReference>
<dbReference type="GO" id="GO:0016298">
    <property type="term" value="F:lipase activity"/>
    <property type="evidence" value="ECO:0007669"/>
    <property type="project" value="TreeGrafter"/>
</dbReference>
<dbReference type="Proteomes" id="UP000001918">
    <property type="component" value="Chromosome"/>
</dbReference>
<evidence type="ECO:0000313" key="4">
    <source>
        <dbReference type="Proteomes" id="UP000001918"/>
    </source>
</evidence>
<keyword evidence="2" id="KW-0732">Signal</keyword>
<gene>
    <name evidence="3" type="ordered locus">Tcur_1861</name>
</gene>